<dbReference type="Proteomes" id="UP000807342">
    <property type="component" value="Unassembled WGS sequence"/>
</dbReference>
<gene>
    <name evidence="1" type="ORF">P691DRAFT_790634</name>
</gene>
<proteinExistence type="predicted"/>
<reference evidence="1" key="1">
    <citation type="submission" date="2020-11" db="EMBL/GenBank/DDBJ databases">
        <authorList>
            <consortium name="DOE Joint Genome Institute"/>
            <person name="Ahrendt S."/>
            <person name="Riley R."/>
            <person name="Andreopoulos W."/>
            <person name="Labutti K."/>
            <person name="Pangilinan J."/>
            <person name="Ruiz-Duenas F.J."/>
            <person name="Barrasa J.M."/>
            <person name="Sanchez-Garcia M."/>
            <person name="Camarero S."/>
            <person name="Miyauchi S."/>
            <person name="Serrano A."/>
            <person name="Linde D."/>
            <person name="Babiker R."/>
            <person name="Drula E."/>
            <person name="Ayuso-Fernandez I."/>
            <person name="Pacheco R."/>
            <person name="Padilla G."/>
            <person name="Ferreira P."/>
            <person name="Barriuso J."/>
            <person name="Kellner H."/>
            <person name="Castanera R."/>
            <person name="Alfaro M."/>
            <person name="Ramirez L."/>
            <person name="Pisabarro A.G."/>
            <person name="Kuo A."/>
            <person name="Tritt A."/>
            <person name="Lipzen A."/>
            <person name="He G."/>
            <person name="Yan M."/>
            <person name="Ng V."/>
            <person name="Cullen D."/>
            <person name="Martin F."/>
            <person name="Rosso M.-N."/>
            <person name="Henrissat B."/>
            <person name="Hibbett D."/>
            <person name="Martinez A.T."/>
            <person name="Grigoriev I.V."/>
        </authorList>
    </citation>
    <scope>NUCLEOTIDE SEQUENCE</scope>
    <source>
        <strain evidence="1">MF-IS2</strain>
    </source>
</reference>
<evidence type="ECO:0000313" key="1">
    <source>
        <dbReference type="EMBL" id="KAF9449687.1"/>
    </source>
</evidence>
<name>A0A9P5XE28_9AGAR</name>
<evidence type="ECO:0000313" key="2">
    <source>
        <dbReference type="Proteomes" id="UP000807342"/>
    </source>
</evidence>
<comment type="caution">
    <text evidence="1">The sequence shown here is derived from an EMBL/GenBank/DDBJ whole genome shotgun (WGS) entry which is preliminary data.</text>
</comment>
<organism evidence="1 2">
    <name type="scientific">Macrolepiota fuliginosa MF-IS2</name>
    <dbReference type="NCBI Taxonomy" id="1400762"/>
    <lineage>
        <taxon>Eukaryota</taxon>
        <taxon>Fungi</taxon>
        <taxon>Dikarya</taxon>
        <taxon>Basidiomycota</taxon>
        <taxon>Agaricomycotina</taxon>
        <taxon>Agaricomycetes</taxon>
        <taxon>Agaricomycetidae</taxon>
        <taxon>Agaricales</taxon>
        <taxon>Agaricineae</taxon>
        <taxon>Agaricaceae</taxon>
        <taxon>Macrolepiota</taxon>
    </lineage>
</organism>
<dbReference type="EMBL" id="MU151123">
    <property type="protein sequence ID" value="KAF9449687.1"/>
    <property type="molecule type" value="Genomic_DNA"/>
</dbReference>
<sequence length="114" mass="12997">MCRSEWRFVAAFFRVDTGLSATGVFRCTCATVKPIETALRLQSVAMRSAAPLVNGHKLLSVWVSCGYLLVFVETLEEFERLARNLSWIVKLVHFSYPELHHSFQLLASYSQARE</sequence>
<dbReference type="AlphaFoldDB" id="A0A9P5XE28"/>
<accession>A0A9P5XE28</accession>
<keyword evidence="2" id="KW-1185">Reference proteome</keyword>
<protein>
    <submittedName>
        <fullName evidence="1">Uncharacterized protein</fullName>
    </submittedName>
</protein>